<sequence>MRWPFLVFLLFLLASVLSLVLLDRVATSRMELGPFESVEPRQHLLVPLPSRS</sequence>
<evidence type="ECO:0000313" key="1">
    <source>
        <dbReference type="EMBL" id="MET3584063.1"/>
    </source>
</evidence>
<proteinExistence type="predicted"/>
<dbReference type="Proteomes" id="UP001549031">
    <property type="component" value="Unassembled WGS sequence"/>
</dbReference>
<protein>
    <submittedName>
        <fullName evidence="1">Uncharacterized protein</fullName>
    </submittedName>
</protein>
<dbReference type="RefSeq" id="WP_247242106.1">
    <property type="nucleotide sequence ID" value="NZ_JALJRA010000001.1"/>
</dbReference>
<keyword evidence="2" id="KW-1185">Reference proteome</keyword>
<name>A0ABV2H0K0_9HYPH</name>
<organism evidence="1 2">
    <name type="scientific">Pseudorhizobium tarimense</name>
    <dbReference type="NCBI Taxonomy" id="1079109"/>
    <lineage>
        <taxon>Bacteria</taxon>
        <taxon>Pseudomonadati</taxon>
        <taxon>Pseudomonadota</taxon>
        <taxon>Alphaproteobacteria</taxon>
        <taxon>Hyphomicrobiales</taxon>
        <taxon>Rhizobiaceae</taxon>
        <taxon>Rhizobium/Agrobacterium group</taxon>
        <taxon>Pseudorhizobium</taxon>
    </lineage>
</organism>
<reference evidence="1 2" key="1">
    <citation type="submission" date="2024-06" db="EMBL/GenBank/DDBJ databases">
        <title>Genomic Encyclopedia of Type Strains, Phase IV (KMG-IV): sequencing the most valuable type-strain genomes for metagenomic binning, comparative biology and taxonomic classification.</title>
        <authorList>
            <person name="Goeker M."/>
        </authorList>
    </citation>
    <scope>NUCLEOTIDE SEQUENCE [LARGE SCALE GENOMIC DNA]</scope>
    <source>
        <strain evidence="1 2">DSM 105042</strain>
    </source>
</reference>
<evidence type="ECO:0000313" key="2">
    <source>
        <dbReference type="Proteomes" id="UP001549031"/>
    </source>
</evidence>
<gene>
    <name evidence="1" type="ORF">ABID21_000155</name>
</gene>
<accession>A0ABV2H0K0</accession>
<comment type="caution">
    <text evidence="1">The sequence shown here is derived from an EMBL/GenBank/DDBJ whole genome shotgun (WGS) entry which is preliminary data.</text>
</comment>
<dbReference type="EMBL" id="JBEPLJ010000001">
    <property type="protein sequence ID" value="MET3584063.1"/>
    <property type="molecule type" value="Genomic_DNA"/>
</dbReference>